<dbReference type="Gene3D" id="3.10.180.10">
    <property type="entry name" value="2,3-Dihydroxybiphenyl 1,2-Dioxygenase, domain 1"/>
    <property type="match status" value="1"/>
</dbReference>
<dbReference type="EMBL" id="CP004078">
    <property type="protein sequence ID" value="AHV96973.1"/>
    <property type="molecule type" value="Genomic_DNA"/>
</dbReference>
<dbReference type="KEGG" id="psab:PSAB_10215"/>
<dbReference type="CDD" id="cd06587">
    <property type="entry name" value="VOC"/>
    <property type="match status" value="1"/>
</dbReference>
<accession>X4ZXN2</accession>
<dbReference type="Proteomes" id="UP000019772">
    <property type="component" value="Chromosome"/>
</dbReference>
<dbReference type="InterPro" id="IPR037523">
    <property type="entry name" value="VOC_core"/>
</dbReference>
<proteinExistence type="predicted"/>
<dbReference type="InterPro" id="IPR004360">
    <property type="entry name" value="Glyas_Fos-R_dOase_dom"/>
</dbReference>
<dbReference type="HOGENOM" id="CLU_1794610_0_0_9"/>
<sequence length="144" mass="17098">MLHLTCTYLIVKDMEESISFYETVLGIKAQSRNIKRWAQFDCGNTIALWNPEYDLELIRNNDDLEEHFNKEYLLFKQNNKINYGNNIILNFNVPDLKNEYERIKALNIGRVTEILYINIVQPYYCFMLEDPDGNMLEITGPYNK</sequence>
<dbReference type="eggNOG" id="ENOG5032RJG">
    <property type="taxonomic scope" value="Bacteria"/>
</dbReference>
<dbReference type="AlphaFoldDB" id="X4ZXN2"/>
<dbReference type="PROSITE" id="PS51819">
    <property type="entry name" value="VOC"/>
    <property type="match status" value="1"/>
</dbReference>
<keyword evidence="3" id="KW-1185">Reference proteome</keyword>
<dbReference type="RefSeq" id="WP_025334511.1">
    <property type="nucleotide sequence ID" value="NZ_CP004078.1"/>
</dbReference>
<protein>
    <recommendedName>
        <fullName evidence="1">VOC domain-containing protein</fullName>
    </recommendedName>
</protein>
<dbReference type="InterPro" id="IPR029068">
    <property type="entry name" value="Glyas_Bleomycin-R_OHBP_Dase"/>
</dbReference>
<name>X4ZXN2_9BACL</name>
<gene>
    <name evidence="2" type="ORF">PSAB_10215</name>
</gene>
<feature type="domain" description="VOC" evidence="1">
    <location>
        <begin position="1"/>
        <end position="141"/>
    </location>
</feature>
<evidence type="ECO:0000313" key="2">
    <source>
        <dbReference type="EMBL" id="AHV96973.1"/>
    </source>
</evidence>
<organism evidence="2 3">
    <name type="scientific">Paenibacillus sabinae T27</name>
    <dbReference type="NCBI Taxonomy" id="1268072"/>
    <lineage>
        <taxon>Bacteria</taxon>
        <taxon>Bacillati</taxon>
        <taxon>Bacillota</taxon>
        <taxon>Bacilli</taxon>
        <taxon>Bacillales</taxon>
        <taxon>Paenibacillaceae</taxon>
        <taxon>Paenibacillus</taxon>
    </lineage>
</organism>
<dbReference type="SUPFAM" id="SSF54593">
    <property type="entry name" value="Glyoxalase/Bleomycin resistance protein/Dihydroxybiphenyl dioxygenase"/>
    <property type="match status" value="1"/>
</dbReference>
<dbReference type="OrthoDB" id="9795618at2"/>
<evidence type="ECO:0000313" key="3">
    <source>
        <dbReference type="Proteomes" id="UP000019772"/>
    </source>
</evidence>
<reference evidence="2 3" key="1">
    <citation type="journal article" date="2014" name="PLoS Genet.">
        <title>Comparative Genomic Analysis of N2-Fixing and Non-N2-Fixing Paenibacillus spp.: Organization, Evolution and Expression of the Nitrogen Fixation Genes.</title>
        <authorList>
            <person name="Xie J.B."/>
            <person name="Du Z."/>
            <person name="Bai L."/>
            <person name="Tian C."/>
            <person name="Zhang Y."/>
            <person name="Xie J.Y."/>
            <person name="Wang T."/>
            <person name="Liu X."/>
            <person name="Chen X."/>
            <person name="Cheng Q."/>
            <person name="Chen S."/>
            <person name="Li J."/>
        </authorList>
    </citation>
    <scope>NUCLEOTIDE SEQUENCE [LARGE SCALE GENOMIC DNA]</scope>
    <source>
        <strain evidence="2 3">T27</strain>
    </source>
</reference>
<dbReference type="Pfam" id="PF00903">
    <property type="entry name" value="Glyoxalase"/>
    <property type="match status" value="1"/>
</dbReference>
<dbReference type="STRING" id="1268072.PSAB_10215"/>
<evidence type="ECO:0000259" key="1">
    <source>
        <dbReference type="PROSITE" id="PS51819"/>
    </source>
</evidence>